<evidence type="ECO:0000313" key="1">
    <source>
        <dbReference type="EMBL" id="GAF89698.1"/>
    </source>
</evidence>
<dbReference type="AlphaFoldDB" id="X0T871"/>
<gene>
    <name evidence="1" type="ORF">S01H1_18818</name>
</gene>
<sequence>MVIFDLEDTLIAPRFLDIAVWLGAPDNLERRYADRRTVSDEYLRRYNARKDTSVSVDEFLSEVHDLWIAWQFDRVHWCMDELGDRPSDIGSEPPVEYRKTVSNRLAKTLGVLLSESGA</sequence>
<accession>X0T871</accession>
<proteinExistence type="predicted"/>
<comment type="caution">
    <text evidence="1">The sequence shown here is derived from an EMBL/GenBank/DDBJ whole genome shotgun (WGS) entry which is preliminary data.</text>
</comment>
<name>X0T871_9ZZZZ</name>
<reference evidence="1" key="1">
    <citation type="journal article" date="2014" name="Front. Microbiol.">
        <title>High frequency of phylogenetically diverse reductive dehalogenase-homologous genes in deep subseafloor sedimentary metagenomes.</title>
        <authorList>
            <person name="Kawai M."/>
            <person name="Futagami T."/>
            <person name="Toyoda A."/>
            <person name="Takaki Y."/>
            <person name="Nishi S."/>
            <person name="Hori S."/>
            <person name="Arai W."/>
            <person name="Tsubouchi T."/>
            <person name="Morono Y."/>
            <person name="Uchiyama I."/>
            <person name="Ito T."/>
            <person name="Fujiyama A."/>
            <person name="Inagaki F."/>
            <person name="Takami H."/>
        </authorList>
    </citation>
    <scope>NUCLEOTIDE SEQUENCE</scope>
    <source>
        <strain evidence="1">Expedition CK06-06</strain>
    </source>
</reference>
<dbReference type="EMBL" id="BARS01010095">
    <property type="protein sequence ID" value="GAF89698.1"/>
    <property type="molecule type" value="Genomic_DNA"/>
</dbReference>
<protein>
    <recommendedName>
        <fullName evidence="2">Aminoglycoside phosphotransferase domain-containing protein</fullName>
    </recommendedName>
</protein>
<evidence type="ECO:0008006" key="2">
    <source>
        <dbReference type="Google" id="ProtNLM"/>
    </source>
</evidence>
<organism evidence="1">
    <name type="scientific">marine sediment metagenome</name>
    <dbReference type="NCBI Taxonomy" id="412755"/>
    <lineage>
        <taxon>unclassified sequences</taxon>
        <taxon>metagenomes</taxon>
        <taxon>ecological metagenomes</taxon>
    </lineage>
</organism>